<gene>
    <name evidence="7" type="ORF">EDC03_3010</name>
</gene>
<feature type="region of interest" description="Disordered" evidence="4">
    <location>
        <begin position="228"/>
        <end position="251"/>
    </location>
</feature>
<organism evidence="7 8">
    <name type="scientific">Pseudokineococcus lusitanus</name>
    <dbReference type="NCBI Taxonomy" id="763993"/>
    <lineage>
        <taxon>Bacteria</taxon>
        <taxon>Bacillati</taxon>
        <taxon>Actinomycetota</taxon>
        <taxon>Actinomycetes</taxon>
        <taxon>Kineosporiales</taxon>
        <taxon>Kineosporiaceae</taxon>
        <taxon>Pseudokineococcus</taxon>
    </lineage>
</organism>
<sequence length="251" mass="25187">MRRTLAVAACLPLLVLTACAGAPDVSPAEADEIAASEGSAEDSAAEDGTSGDTEGSADDETSPEGAGEGAGSAGSTEEQTDADLEVMLMSPGGTQVGTVEMTEMQGSGGSEDRHLEIHVTVENQEPGFKGFHVHETGLCEPDSASPTDPTTTGAFLSAGGHLAAEGEDHGAHTGDLPSLLVGEDGTGSLTVMTDAFTLADLQDADGSAVMVHEGPDNFANIPERYAPDGPDDETLRTGDSGGRAACAVVEG</sequence>
<evidence type="ECO:0000256" key="5">
    <source>
        <dbReference type="SAM" id="SignalP"/>
    </source>
</evidence>
<comment type="caution">
    <text evidence="7">The sequence shown here is derived from an EMBL/GenBank/DDBJ whole genome shotgun (WGS) entry which is preliminary data.</text>
</comment>
<dbReference type="Pfam" id="PF00080">
    <property type="entry name" value="Sod_Cu"/>
    <property type="match status" value="1"/>
</dbReference>
<comment type="catalytic activity">
    <reaction evidence="3">
        <text>2 superoxide + 2 H(+) = H2O2 + O2</text>
        <dbReference type="Rhea" id="RHEA:20696"/>
        <dbReference type="ChEBI" id="CHEBI:15378"/>
        <dbReference type="ChEBI" id="CHEBI:15379"/>
        <dbReference type="ChEBI" id="CHEBI:16240"/>
        <dbReference type="ChEBI" id="CHEBI:18421"/>
        <dbReference type="EC" id="1.15.1.1"/>
    </reaction>
</comment>
<keyword evidence="5" id="KW-0732">Signal</keyword>
<proteinExistence type="inferred from homology"/>
<evidence type="ECO:0000313" key="7">
    <source>
        <dbReference type="EMBL" id="ROP27082.1"/>
    </source>
</evidence>
<dbReference type="EC" id="1.15.1.1" evidence="3"/>
<protein>
    <recommendedName>
        <fullName evidence="3">Superoxide dismutase [Cu-Zn]</fullName>
        <ecNumber evidence="3">1.15.1.1</ecNumber>
    </recommendedName>
</protein>
<dbReference type="PROSITE" id="PS51257">
    <property type="entry name" value="PROKAR_LIPOPROTEIN"/>
    <property type="match status" value="1"/>
</dbReference>
<name>A0A3N1GA16_9ACTN</name>
<comment type="cofactor">
    <cofactor evidence="3">
        <name>Zn(2+)</name>
        <dbReference type="ChEBI" id="CHEBI:29105"/>
    </cofactor>
    <text evidence="3">Binds 1 zinc ion per subunit.</text>
</comment>
<dbReference type="InterPro" id="IPR018152">
    <property type="entry name" value="SOD_Cu/Zn_BS"/>
</dbReference>
<dbReference type="PROSITE" id="PS00332">
    <property type="entry name" value="SOD_CU_ZN_2"/>
    <property type="match status" value="1"/>
</dbReference>
<dbReference type="GO" id="GO:0005507">
    <property type="term" value="F:copper ion binding"/>
    <property type="evidence" value="ECO:0007669"/>
    <property type="project" value="InterPro"/>
</dbReference>
<comment type="function">
    <text evidence="2">Destroys radicals which are normally produced within the cells and which are toxic to biological systems. May play a role in favoring mycobacterial survival in phagocytes.</text>
</comment>
<dbReference type="Proteomes" id="UP000276232">
    <property type="component" value="Unassembled WGS sequence"/>
</dbReference>
<dbReference type="InterPro" id="IPR036423">
    <property type="entry name" value="SOD-like_Cu/Zn_dom_sf"/>
</dbReference>
<dbReference type="EMBL" id="RJKN01000008">
    <property type="protein sequence ID" value="ROP27082.1"/>
    <property type="molecule type" value="Genomic_DNA"/>
</dbReference>
<evidence type="ECO:0000313" key="8">
    <source>
        <dbReference type="Proteomes" id="UP000276232"/>
    </source>
</evidence>
<dbReference type="FunCoup" id="A0A3N1GA16">
    <property type="interactions" value="181"/>
</dbReference>
<dbReference type="InterPro" id="IPR001424">
    <property type="entry name" value="SOD_Cu_Zn_dom"/>
</dbReference>
<evidence type="ECO:0000259" key="6">
    <source>
        <dbReference type="Pfam" id="PF00080"/>
    </source>
</evidence>
<feature type="region of interest" description="Disordered" evidence="4">
    <location>
        <begin position="27"/>
        <end position="78"/>
    </location>
</feature>
<keyword evidence="3" id="KW-0862">Zinc</keyword>
<dbReference type="SUPFAM" id="SSF49329">
    <property type="entry name" value="Cu,Zn superoxide dismutase-like"/>
    <property type="match status" value="1"/>
</dbReference>
<feature type="compositionally biased region" description="Acidic residues" evidence="4">
    <location>
        <begin position="29"/>
        <end position="45"/>
    </location>
</feature>
<evidence type="ECO:0000256" key="3">
    <source>
        <dbReference type="RuleBase" id="RU000393"/>
    </source>
</evidence>
<keyword evidence="3" id="KW-0186">Copper</keyword>
<dbReference type="GO" id="GO:0004784">
    <property type="term" value="F:superoxide dismutase activity"/>
    <property type="evidence" value="ECO:0007669"/>
    <property type="project" value="UniProtKB-EC"/>
</dbReference>
<dbReference type="Gene3D" id="2.60.40.200">
    <property type="entry name" value="Superoxide dismutase, copper/zinc binding domain"/>
    <property type="match status" value="1"/>
</dbReference>
<evidence type="ECO:0000256" key="1">
    <source>
        <dbReference type="ARBA" id="ARBA00010457"/>
    </source>
</evidence>
<feature type="signal peptide" evidence="5">
    <location>
        <begin position="1"/>
        <end position="20"/>
    </location>
</feature>
<comment type="similarity">
    <text evidence="1 3">Belongs to the Cu-Zn superoxide dismutase family.</text>
</comment>
<accession>A0A3N1GA16</accession>
<dbReference type="RefSeq" id="WP_199720299.1">
    <property type="nucleotide sequence ID" value="NZ_RJKN01000008.1"/>
</dbReference>
<keyword evidence="3" id="KW-0560">Oxidoreductase</keyword>
<feature type="domain" description="Superoxide dismutase copper/zinc binding" evidence="6">
    <location>
        <begin position="97"/>
        <end position="249"/>
    </location>
</feature>
<evidence type="ECO:0000256" key="2">
    <source>
        <dbReference type="ARBA" id="ARBA00024900"/>
    </source>
</evidence>
<dbReference type="AlphaFoldDB" id="A0A3N1GA16"/>
<reference evidence="7 8" key="1">
    <citation type="journal article" date="2015" name="Stand. Genomic Sci.">
        <title>Genomic Encyclopedia of Bacterial and Archaeal Type Strains, Phase III: the genomes of soil and plant-associated and newly described type strains.</title>
        <authorList>
            <person name="Whitman W.B."/>
            <person name="Woyke T."/>
            <person name="Klenk H.P."/>
            <person name="Zhou Y."/>
            <person name="Lilburn T.G."/>
            <person name="Beck B.J."/>
            <person name="De Vos P."/>
            <person name="Vandamme P."/>
            <person name="Eisen J.A."/>
            <person name="Garrity G."/>
            <person name="Hugenholtz P."/>
            <person name="Kyrpides N.C."/>
        </authorList>
    </citation>
    <scope>NUCLEOTIDE SEQUENCE [LARGE SCALE GENOMIC DNA]</scope>
    <source>
        <strain evidence="7 8">CECT 7306</strain>
    </source>
</reference>
<dbReference type="InterPro" id="IPR024134">
    <property type="entry name" value="SOD_Cu/Zn_/chaperone"/>
</dbReference>
<keyword evidence="3" id="KW-0479">Metal-binding</keyword>
<comment type="cofactor">
    <cofactor evidence="3">
        <name>Cu cation</name>
        <dbReference type="ChEBI" id="CHEBI:23378"/>
    </cofactor>
    <text evidence="3">Binds 1 copper ion per subunit.</text>
</comment>
<evidence type="ECO:0000256" key="4">
    <source>
        <dbReference type="SAM" id="MobiDB-lite"/>
    </source>
</evidence>
<feature type="chain" id="PRO_5038777080" description="Superoxide dismutase [Cu-Zn]" evidence="5">
    <location>
        <begin position="21"/>
        <end position="251"/>
    </location>
</feature>
<dbReference type="InParanoid" id="A0A3N1GA16"/>
<keyword evidence="8" id="KW-1185">Reference proteome</keyword>
<dbReference type="PANTHER" id="PTHR10003">
    <property type="entry name" value="SUPEROXIDE DISMUTASE CU-ZN -RELATED"/>
    <property type="match status" value="1"/>
</dbReference>